<name>A0ABP7KFU7_9RHOB</name>
<dbReference type="Pfam" id="PF11150">
    <property type="entry name" value="DUF2927"/>
    <property type="match status" value="1"/>
</dbReference>
<proteinExistence type="predicted"/>
<dbReference type="EMBL" id="BAABDF010000007">
    <property type="protein sequence ID" value="GAA3873670.1"/>
    <property type="molecule type" value="Genomic_DNA"/>
</dbReference>
<evidence type="ECO:0000256" key="1">
    <source>
        <dbReference type="SAM" id="SignalP"/>
    </source>
</evidence>
<dbReference type="RefSeq" id="WP_344847481.1">
    <property type="nucleotide sequence ID" value="NZ_BAABDF010000007.1"/>
</dbReference>
<feature type="chain" id="PRO_5045195534" evidence="1">
    <location>
        <begin position="21"/>
        <end position="448"/>
    </location>
</feature>
<feature type="signal peptide" evidence="1">
    <location>
        <begin position="1"/>
        <end position="20"/>
    </location>
</feature>
<protein>
    <submittedName>
        <fullName evidence="2">DUF2927 domain-containing protein</fullName>
    </submittedName>
</protein>
<accession>A0ABP7KFU7</accession>
<dbReference type="InterPro" id="IPR021323">
    <property type="entry name" value="DUF2927"/>
</dbReference>
<comment type="caution">
    <text evidence="2">The sequence shown here is derived from an EMBL/GenBank/DDBJ whole genome shotgun (WGS) entry which is preliminary data.</text>
</comment>
<evidence type="ECO:0000313" key="2">
    <source>
        <dbReference type="EMBL" id="GAA3873670.1"/>
    </source>
</evidence>
<keyword evidence="1" id="KW-0732">Signal</keyword>
<evidence type="ECO:0000313" key="3">
    <source>
        <dbReference type="Proteomes" id="UP001399917"/>
    </source>
</evidence>
<gene>
    <name evidence="2" type="ORF">GCM10022404_24380</name>
</gene>
<sequence>MIFARAICALLALTSLSACVPSTREVPANGAALDLPAMAQFRAFTPAPVTRSNAELARDFIDLSFNLENGVALERFTRIEGPITLRVLDAGRIPTLRADLDGLRMRLAREAGIDITVVASDRPAVISIETVPARELAQRAPNTACIVAPNVGSWSEFRSARRAAVSWTRVTERRQLAIFLPEDSPPQEARDCLHEELAQALGPLNDLYRLTDSVFNDDNMHSVLTGFDMLMLRVTYAPDLRNGMSRAEVARALPTVLARLNPRGEGMGSRRISPTPQSWVEDIQRAMSGTATDQRRAAAARALRYAQDRGWDDGRIAFAWFLIGRLSLGADRDAAREALLSAKALYARHGGDIQESHVAMQLAALALAERDYADAERTAARAIPAARNAQNAALLATLGLTQAAALDGLGRPGEARAVRLDSLGWARYGFGSDAAIRARVVEISGLAR</sequence>
<keyword evidence="3" id="KW-1185">Reference proteome</keyword>
<dbReference type="PROSITE" id="PS51257">
    <property type="entry name" value="PROKAR_LIPOPROTEIN"/>
    <property type="match status" value="1"/>
</dbReference>
<organism evidence="2 3">
    <name type="scientific">Celeribacter arenosi</name>
    <dbReference type="NCBI Taxonomy" id="792649"/>
    <lineage>
        <taxon>Bacteria</taxon>
        <taxon>Pseudomonadati</taxon>
        <taxon>Pseudomonadota</taxon>
        <taxon>Alphaproteobacteria</taxon>
        <taxon>Rhodobacterales</taxon>
        <taxon>Roseobacteraceae</taxon>
        <taxon>Celeribacter</taxon>
    </lineage>
</organism>
<dbReference type="Proteomes" id="UP001399917">
    <property type="component" value="Unassembled WGS sequence"/>
</dbReference>
<reference evidence="3" key="1">
    <citation type="journal article" date="2019" name="Int. J. Syst. Evol. Microbiol.">
        <title>The Global Catalogue of Microorganisms (GCM) 10K type strain sequencing project: providing services to taxonomists for standard genome sequencing and annotation.</title>
        <authorList>
            <consortium name="The Broad Institute Genomics Platform"/>
            <consortium name="The Broad Institute Genome Sequencing Center for Infectious Disease"/>
            <person name="Wu L."/>
            <person name="Ma J."/>
        </authorList>
    </citation>
    <scope>NUCLEOTIDE SEQUENCE [LARGE SCALE GENOMIC DNA]</scope>
    <source>
        <strain evidence="3">JCM 17190</strain>
    </source>
</reference>